<evidence type="ECO:0000313" key="3">
    <source>
        <dbReference type="EMBL" id="GAA3903603.1"/>
    </source>
</evidence>
<dbReference type="Proteomes" id="UP001501563">
    <property type="component" value="Unassembled WGS sequence"/>
</dbReference>
<keyword evidence="2" id="KW-0732">Signal</keyword>
<comment type="caution">
    <text evidence="3">The sequence shown here is derived from an EMBL/GenBank/DDBJ whole genome shotgun (WGS) entry which is preliminary data.</text>
</comment>
<dbReference type="Gene3D" id="3.30.10.20">
    <property type="match status" value="1"/>
</dbReference>
<evidence type="ECO:0000313" key="4">
    <source>
        <dbReference type="Proteomes" id="UP001501563"/>
    </source>
</evidence>
<evidence type="ECO:0000256" key="1">
    <source>
        <dbReference type="SAM" id="MobiDB-lite"/>
    </source>
</evidence>
<feature type="compositionally biased region" description="Low complexity" evidence="1">
    <location>
        <begin position="29"/>
        <end position="50"/>
    </location>
</feature>
<dbReference type="EMBL" id="BAAAZA010000054">
    <property type="protein sequence ID" value="GAA3903603.1"/>
    <property type="molecule type" value="Genomic_DNA"/>
</dbReference>
<keyword evidence="4" id="KW-1185">Reference proteome</keyword>
<dbReference type="PROSITE" id="PS51257">
    <property type="entry name" value="PROKAR_LIPOPROTEIN"/>
    <property type="match status" value="1"/>
</dbReference>
<protein>
    <recommendedName>
        <fullName evidence="5">PASTA domain-containing protein</fullName>
    </recommendedName>
</protein>
<evidence type="ECO:0000256" key="2">
    <source>
        <dbReference type="SAM" id="SignalP"/>
    </source>
</evidence>
<accession>A0ABP7LKF1</accession>
<proteinExistence type="predicted"/>
<reference evidence="4" key="1">
    <citation type="journal article" date="2019" name="Int. J. Syst. Evol. Microbiol.">
        <title>The Global Catalogue of Microorganisms (GCM) 10K type strain sequencing project: providing services to taxonomists for standard genome sequencing and annotation.</title>
        <authorList>
            <consortium name="The Broad Institute Genomics Platform"/>
            <consortium name="The Broad Institute Genome Sequencing Center for Infectious Disease"/>
            <person name="Wu L."/>
            <person name="Ma J."/>
        </authorList>
    </citation>
    <scope>NUCLEOTIDE SEQUENCE [LARGE SCALE GENOMIC DNA]</scope>
    <source>
        <strain evidence="4">JCM 16578</strain>
    </source>
</reference>
<sequence>MNHRVATLAALLILGAVAACDPAATDNGSNGSSPKATASSSSAARNPAATTAAVPNFRGMALQSAQDTAQKSGFYNLASHDALGRARNQILDREWKVCSQNVKAGAKQPTDARLDFGAVKLAETCPAQDQKVPTAAGGTMPNFNGNSVKAARGALGSGTSITVNDASGDSRFILVESNWKVCTQTPAAGVKLNGQPVTLGAVKFEETCP</sequence>
<feature type="signal peptide" evidence="2">
    <location>
        <begin position="1"/>
        <end position="18"/>
    </location>
</feature>
<feature type="region of interest" description="Disordered" evidence="1">
    <location>
        <begin position="24"/>
        <end position="50"/>
    </location>
</feature>
<evidence type="ECO:0008006" key="5">
    <source>
        <dbReference type="Google" id="ProtNLM"/>
    </source>
</evidence>
<name>A0ABP7LKF1_9ACTN</name>
<organism evidence="3 4">
    <name type="scientific">Streptomyces lannensis</name>
    <dbReference type="NCBI Taxonomy" id="766498"/>
    <lineage>
        <taxon>Bacteria</taxon>
        <taxon>Bacillati</taxon>
        <taxon>Actinomycetota</taxon>
        <taxon>Actinomycetes</taxon>
        <taxon>Kitasatosporales</taxon>
        <taxon>Streptomycetaceae</taxon>
        <taxon>Streptomyces</taxon>
    </lineage>
</organism>
<feature type="chain" id="PRO_5047043623" description="PASTA domain-containing protein" evidence="2">
    <location>
        <begin position="19"/>
        <end position="209"/>
    </location>
</feature>
<gene>
    <name evidence="3" type="ORF">GCM10022207_85900</name>
</gene>